<dbReference type="Proteomes" id="UP000019146">
    <property type="component" value="Plasmid unnamed"/>
</dbReference>
<protein>
    <submittedName>
        <fullName evidence="2">Uncharacterized protein</fullName>
    </submittedName>
</protein>
<accession>A0A0P0RLI5</accession>
<proteinExistence type="predicted"/>
<sequence>MAMNETWIVTVLGGSVLLIALLSVVQHYRRERSRAELLKNLDHHSWCRFSRVRR</sequence>
<reference evidence="2 3" key="1">
    <citation type="journal article" date="2014" name="Genome Announc.">
        <title>Draft Genome Sequence of the Haloacid-Degrading Burkholderia caribensis Strain MBA4.</title>
        <authorList>
            <person name="Pan Y."/>
            <person name="Kong K.F."/>
            <person name="Tsang J.S."/>
        </authorList>
    </citation>
    <scope>NUCLEOTIDE SEQUENCE [LARGE SCALE GENOMIC DNA]</scope>
    <source>
        <strain evidence="2 3">MBA4</strain>
        <plasmid evidence="3">Plasmid</plasmid>
    </source>
</reference>
<keyword evidence="1" id="KW-1133">Transmembrane helix</keyword>
<evidence type="ECO:0000256" key="1">
    <source>
        <dbReference type="SAM" id="Phobius"/>
    </source>
</evidence>
<evidence type="ECO:0000313" key="3">
    <source>
        <dbReference type="Proteomes" id="UP000019146"/>
    </source>
</evidence>
<dbReference type="AlphaFoldDB" id="A0A0P0RLI5"/>
<dbReference type="KEGG" id="bcai:K788_0006256"/>
<keyword evidence="1" id="KW-0812">Transmembrane</keyword>
<gene>
    <name evidence="2" type="ORF">K788_0006256</name>
</gene>
<feature type="transmembrane region" description="Helical" evidence="1">
    <location>
        <begin position="6"/>
        <end position="25"/>
    </location>
</feature>
<keyword evidence="2" id="KW-0614">Plasmid</keyword>
<keyword evidence="1" id="KW-0472">Membrane</keyword>
<organism evidence="2 3">
    <name type="scientific">Paraburkholderia caribensis MBA4</name>
    <dbReference type="NCBI Taxonomy" id="1323664"/>
    <lineage>
        <taxon>Bacteria</taxon>
        <taxon>Pseudomonadati</taxon>
        <taxon>Pseudomonadota</taxon>
        <taxon>Betaproteobacteria</taxon>
        <taxon>Burkholderiales</taxon>
        <taxon>Burkholderiaceae</taxon>
        <taxon>Paraburkholderia</taxon>
    </lineage>
</organism>
<dbReference type="EMBL" id="CP012748">
    <property type="protein sequence ID" value="ALL69668.1"/>
    <property type="molecule type" value="Genomic_DNA"/>
</dbReference>
<name>A0A0P0RLI5_9BURK</name>
<evidence type="ECO:0000313" key="2">
    <source>
        <dbReference type="EMBL" id="ALL69668.1"/>
    </source>
</evidence>
<geneLocation type="plasmid" evidence="3"/>